<dbReference type="FunCoup" id="Q6BL11">
    <property type="interactions" value="832"/>
</dbReference>
<evidence type="ECO:0000313" key="11">
    <source>
        <dbReference type="Proteomes" id="UP000000599"/>
    </source>
</evidence>
<dbReference type="SMART" id="SM00382">
    <property type="entry name" value="AAA"/>
    <property type="match status" value="2"/>
</dbReference>
<dbReference type="Gene3D" id="1.20.1560.10">
    <property type="entry name" value="ABC transporter type 1, transmembrane domain"/>
    <property type="match status" value="1"/>
</dbReference>
<dbReference type="VEuPathDB" id="FungiDB:DEHA2F17226g"/>
<dbReference type="EMBL" id="CR382138">
    <property type="protein sequence ID" value="CAG89492.2"/>
    <property type="molecule type" value="Genomic_DNA"/>
</dbReference>
<dbReference type="Gene3D" id="3.40.50.300">
    <property type="entry name" value="P-loop containing nucleotide triphosphate hydrolases"/>
    <property type="match status" value="2"/>
</dbReference>
<feature type="transmembrane region" description="Helical" evidence="7">
    <location>
        <begin position="782"/>
        <end position="805"/>
    </location>
</feature>
<feature type="domain" description="ABC transmembrane type-1" evidence="9">
    <location>
        <begin position="666"/>
        <end position="954"/>
    </location>
</feature>
<dbReference type="OrthoDB" id="6500128at2759"/>
<dbReference type="InterPro" id="IPR027417">
    <property type="entry name" value="P-loop_NTPase"/>
</dbReference>
<sequence>MQDDTEKRHYGIFMFVVKKDFLFILMACFFMCVSSVGIPLQTIIYGRVFSKLSDFYKTNYSGLEGFMSDVRLLCGLIMLIGFVKMIVTWIGIIAWMKFGEKQSTRARIRTLNSMLNKEVAWFENNENLMGEISQTNRCIEELRCGTSEVVGLLVQTVASITALFITAMVSSWSLTLVIIASAPLMGLFGWLFGRLTYKAAELENDLTAQASKILDWSFVCSAEIRIFNGKYYEMVKFNRLVDLSAKAYYKLANAIACNTGMLKCLTLLMFVQGFWFGNYMISIGKLKINEVFTCFSSCLMLGSEISEISMLLATLNKAQAASLKIGKMIESNENPNDSGIYPKSCEGDIELENIEFEYSSRPERVLKDVSFSFRSKELNFIIGPSGSGKSTISQLLLNFYQPQSGIIRIDGLNISNLSKKWLTDNITLVQQDPIIFNESIRNNIGMAALNRFVSLSDIPDLLIEDAATFALLTSVIDDSRDGINTSVSLTSLSGGQLQRIAIARAKISDTPILILDEALNALDIKNKQLLFQNIKEWRKGKTTIIITHEFDQISDDDYVILMENGNVKNKGYMFELSHEDLILQDRSGLSNKSYVDSRCRSKFYKEKATSNNSLIYHYLKNPAVLKDLEKHPQIRHPLGERPMELLSVVSILNYCKKTIDNKVLIIIGIILSVIGGAASPVFSYCFSKILVTMVNASIGMNINRELITWSCIVAGISVGSGVIHYLSSFTMSFASEKWIVNLRKLVFKKLNEQELSYFDSKTTKPSELTALLMNDARDLRSLVSEFVIIASNLIAMLSIGIIWSIATGWKLALVGVAFVPLILMITHAYSFVLELSENNYKTKVAILENYNHEIVSGIKLIKTLNLKNFFINEFVLKLNEVNNVGSVRAVCTGFGISLSDLCTSLATGTILYYGMELAGKREYSQSQLIQVITVLSFSMTNAASLLTELPDIARGQRAGTYIINLLKLKPSEIENDGIIKPFKLYDDEVVSFRNVNFQYPNSRNSAQLVLNSLSFHVNKNEIVAIVGESGSGKSTIGALLSRLYRVTDRSIFIANCDINKLDIDWLRDTISVVTQVPKFFEGTIYDNLVYGMEKSKISPVGIDHCLKLANIYSFIVSLPEGIHTRLGEGQHCSISGGQLQRLSIARALIRKPKILIMDECTSSLDPTNTNLIIELVRNNLVMQNITIIIITHNIEMMKIANRVITINQGEARE</sequence>
<feature type="domain" description="ABC transmembrane type-1" evidence="9">
    <location>
        <begin position="25"/>
        <end position="317"/>
    </location>
</feature>
<dbReference type="GO" id="GO:0015421">
    <property type="term" value="F:ABC-type oligopeptide transporter activity"/>
    <property type="evidence" value="ECO:0007669"/>
    <property type="project" value="TreeGrafter"/>
</dbReference>
<dbReference type="GO" id="GO:0005886">
    <property type="term" value="C:plasma membrane"/>
    <property type="evidence" value="ECO:0007669"/>
    <property type="project" value="EnsemblFungi"/>
</dbReference>
<dbReference type="GO" id="GO:0090374">
    <property type="term" value="P:oligopeptide export from mitochondrion"/>
    <property type="evidence" value="ECO:0007669"/>
    <property type="project" value="TreeGrafter"/>
</dbReference>
<keyword evidence="5 7" id="KW-1133">Transmembrane helix</keyword>
<evidence type="ECO:0000313" key="10">
    <source>
        <dbReference type="EMBL" id="CAG89492.2"/>
    </source>
</evidence>
<proteinExistence type="predicted"/>
<dbReference type="InterPro" id="IPR017871">
    <property type="entry name" value="ABC_transporter-like_CS"/>
</dbReference>
<gene>
    <name evidence="10" type="ordered locus">DEHA2F17226g</name>
</gene>
<feature type="transmembrane region" description="Helical" evidence="7">
    <location>
        <begin position="706"/>
        <end position="727"/>
    </location>
</feature>
<keyword evidence="6 7" id="KW-0472">Membrane</keyword>
<dbReference type="InterPro" id="IPR003593">
    <property type="entry name" value="AAA+_ATPase"/>
</dbReference>
<accession>Q6BL11</accession>
<evidence type="ECO:0000256" key="5">
    <source>
        <dbReference type="ARBA" id="ARBA00022989"/>
    </source>
</evidence>
<protein>
    <submittedName>
        <fullName evidence="10">DEHA2F17226p</fullName>
    </submittedName>
</protein>
<dbReference type="CDD" id="cd18578">
    <property type="entry name" value="ABC_6TM_Pgp_ABCB1_D2_like"/>
    <property type="match status" value="1"/>
</dbReference>
<dbReference type="SUPFAM" id="SSF90123">
    <property type="entry name" value="ABC transporter transmembrane region"/>
    <property type="match status" value="2"/>
</dbReference>
<evidence type="ECO:0000259" key="8">
    <source>
        <dbReference type="PROSITE" id="PS50893"/>
    </source>
</evidence>
<dbReference type="InterPro" id="IPR003439">
    <property type="entry name" value="ABC_transporter-like_ATP-bd"/>
</dbReference>
<dbReference type="Pfam" id="PF00005">
    <property type="entry name" value="ABC_tran"/>
    <property type="match status" value="2"/>
</dbReference>
<feature type="transmembrane region" description="Helical" evidence="7">
    <location>
        <begin position="149"/>
        <end position="168"/>
    </location>
</feature>
<dbReference type="KEGG" id="dha:DEHA2F17226g"/>
<keyword evidence="3" id="KW-0547">Nucleotide-binding</keyword>
<feature type="transmembrane region" description="Helical" evidence="7">
    <location>
        <begin position="174"/>
        <end position="193"/>
    </location>
</feature>
<dbReference type="InterPro" id="IPR036640">
    <property type="entry name" value="ABC1_TM_sf"/>
</dbReference>
<keyword evidence="2 7" id="KW-0812">Transmembrane</keyword>
<dbReference type="GO" id="GO:0000770">
    <property type="term" value="P:peptide pheromone export"/>
    <property type="evidence" value="ECO:0007669"/>
    <property type="project" value="EnsemblFungi"/>
</dbReference>
<evidence type="ECO:0000259" key="9">
    <source>
        <dbReference type="PROSITE" id="PS50929"/>
    </source>
</evidence>
<feature type="transmembrane region" description="Helical" evidence="7">
    <location>
        <begin position="663"/>
        <end position="686"/>
    </location>
</feature>
<dbReference type="GO" id="GO:0015440">
    <property type="term" value="F:ABC-type peptide transporter activity"/>
    <property type="evidence" value="ECO:0007669"/>
    <property type="project" value="EnsemblFungi"/>
</dbReference>
<dbReference type="GO" id="GO:0005524">
    <property type="term" value="F:ATP binding"/>
    <property type="evidence" value="ECO:0007669"/>
    <property type="project" value="UniProtKB-KW"/>
</dbReference>
<dbReference type="GO" id="GO:0005743">
    <property type="term" value="C:mitochondrial inner membrane"/>
    <property type="evidence" value="ECO:0007669"/>
    <property type="project" value="TreeGrafter"/>
</dbReference>
<dbReference type="GeneID" id="2903660"/>
<dbReference type="PROSITE" id="PS50929">
    <property type="entry name" value="ABC_TM1F"/>
    <property type="match status" value="2"/>
</dbReference>
<dbReference type="PROSITE" id="PS00211">
    <property type="entry name" value="ABC_TRANSPORTER_1"/>
    <property type="match status" value="1"/>
</dbReference>
<evidence type="ECO:0000256" key="6">
    <source>
        <dbReference type="ARBA" id="ARBA00023136"/>
    </source>
</evidence>
<dbReference type="InterPro" id="IPR039421">
    <property type="entry name" value="Type_1_exporter"/>
</dbReference>
<feature type="domain" description="ABC transporter" evidence="8">
    <location>
        <begin position="349"/>
        <end position="589"/>
    </location>
</feature>
<evidence type="ECO:0000256" key="3">
    <source>
        <dbReference type="ARBA" id="ARBA00022741"/>
    </source>
</evidence>
<dbReference type="GO" id="GO:0016887">
    <property type="term" value="F:ATP hydrolysis activity"/>
    <property type="evidence" value="ECO:0007669"/>
    <property type="project" value="InterPro"/>
</dbReference>
<dbReference type="Proteomes" id="UP000000599">
    <property type="component" value="Chromosome F"/>
</dbReference>
<reference evidence="10 11" key="1">
    <citation type="journal article" date="2004" name="Nature">
        <title>Genome evolution in yeasts.</title>
        <authorList>
            <consortium name="Genolevures"/>
            <person name="Dujon B."/>
            <person name="Sherman D."/>
            <person name="Fischer G."/>
            <person name="Durrens P."/>
            <person name="Casaregola S."/>
            <person name="Lafontaine I."/>
            <person name="de Montigny J."/>
            <person name="Marck C."/>
            <person name="Neuveglise C."/>
            <person name="Talla E."/>
            <person name="Goffard N."/>
            <person name="Frangeul L."/>
            <person name="Aigle M."/>
            <person name="Anthouard V."/>
            <person name="Babour A."/>
            <person name="Barbe V."/>
            <person name="Barnay S."/>
            <person name="Blanchin S."/>
            <person name="Beckerich J.M."/>
            <person name="Beyne E."/>
            <person name="Bleykasten C."/>
            <person name="Boisrame A."/>
            <person name="Boyer J."/>
            <person name="Cattolico L."/>
            <person name="Confanioleri F."/>
            <person name="de Daruvar A."/>
            <person name="Despons L."/>
            <person name="Fabre E."/>
            <person name="Fairhead C."/>
            <person name="Ferry-Dumazet H."/>
            <person name="Groppi A."/>
            <person name="Hantraye F."/>
            <person name="Hennequin C."/>
            <person name="Jauniaux N."/>
            <person name="Joyet P."/>
            <person name="Kachouri R."/>
            <person name="Kerrest A."/>
            <person name="Koszul R."/>
            <person name="Lemaire M."/>
            <person name="Lesur I."/>
            <person name="Ma L."/>
            <person name="Muller H."/>
            <person name="Nicaud J.M."/>
            <person name="Nikolski M."/>
            <person name="Oztas S."/>
            <person name="Ozier-Kalogeropoulos O."/>
            <person name="Pellenz S."/>
            <person name="Potier S."/>
            <person name="Richard G.F."/>
            <person name="Straub M.L."/>
            <person name="Suleau A."/>
            <person name="Swennene D."/>
            <person name="Tekaia F."/>
            <person name="Wesolowski-Louvel M."/>
            <person name="Westhof E."/>
            <person name="Wirth B."/>
            <person name="Zeniou-Meyer M."/>
            <person name="Zivanovic I."/>
            <person name="Bolotin-Fukuhara M."/>
            <person name="Thierry A."/>
            <person name="Bouchier C."/>
            <person name="Caudron B."/>
            <person name="Scarpelli C."/>
            <person name="Gaillardin C."/>
            <person name="Weissenbach J."/>
            <person name="Wincker P."/>
            <person name="Souciet J.L."/>
        </authorList>
    </citation>
    <scope>NUCLEOTIDE SEQUENCE [LARGE SCALE GENOMIC DNA]</scope>
    <source>
        <strain evidence="11">ATCC 36239 / CBS 767 / BCRC 21394 / JCM 1990 / NBRC 0083 / IGC 2968</strain>
    </source>
</reference>
<evidence type="ECO:0000256" key="1">
    <source>
        <dbReference type="ARBA" id="ARBA00004141"/>
    </source>
</evidence>
<dbReference type="PANTHER" id="PTHR43394:SF15">
    <property type="entry name" value="ALPHA-FACTOR-TRANSPORTING ATPASE"/>
    <property type="match status" value="1"/>
</dbReference>
<dbReference type="OMA" id="TFWACLT"/>
<dbReference type="InParanoid" id="Q6BL11"/>
<keyword evidence="11" id="KW-1185">Reference proteome</keyword>
<dbReference type="STRING" id="284592.Q6BL11"/>
<comment type="subcellular location">
    <subcellularLocation>
        <location evidence="1">Membrane</location>
        <topology evidence="1">Multi-pass membrane protein</topology>
    </subcellularLocation>
</comment>
<dbReference type="RefSeq" id="XP_461110.2">
    <property type="nucleotide sequence ID" value="XM_461110.2"/>
</dbReference>
<dbReference type="SUPFAM" id="SSF52540">
    <property type="entry name" value="P-loop containing nucleoside triphosphate hydrolases"/>
    <property type="match status" value="2"/>
</dbReference>
<dbReference type="AlphaFoldDB" id="Q6BL11"/>
<dbReference type="CDD" id="cd18577">
    <property type="entry name" value="ABC_6TM_Pgp_ABCB1_D1_like"/>
    <property type="match status" value="1"/>
</dbReference>
<feature type="domain" description="ABC transporter" evidence="8">
    <location>
        <begin position="990"/>
        <end position="1213"/>
    </location>
</feature>
<dbReference type="InterPro" id="IPR011527">
    <property type="entry name" value="ABC1_TM_dom"/>
</dbReference>
<dbReference type="PANTHER" id="PTHR43394">
    <property type="entry name" value="ATP-DEPENDENT PERMEASE MDL1, MITOCHONDRIAL"/>
    <property type="match status" value="1"/>
</dbReference>
<dbReference type="eggNOG" id="KOG0055">
    <property type="taxonomic scope" value="Eukaryota"/>
</dbReference>
<dbReference type="GO" id="GO:0005794">
    <property type="term" value="C:Golgi apparatus"/>
    <property type="evidence" value="ECO:0007669"/>
    <property type="project" value="EnsemblFungi"/>
</dbReference>
<feature type="transmembrane region" description="Helical" evidence="7">
    <location>
        <begin position="21"/>
        <end position="50"/>
    </location>
</feature>
<organism evidence="10 11">
    <name type="scientific">Debaryomyces hansenii (strain ATCC 36239 / CBS 767 / BCRC 21394 / JCM 1990 / NBRC 0083 / IGC 2968)</name>
    <name type="common">Yeast</name>
    <name type="synonym">Torulaspora hansenii</name>
    <dbReference type="NCBI Taxonomy" id="284592"/>
    <lineage>
        <taxon>Eukaryota</taxon>
        <taxon>Fungi</taxon>
        <taxon>Dikarya</taxon>
        <taxon>Ascomycota</taxon>
        <taxon>Saccharomycotina</taxon>
        <taxon>Pichiomycetes</taxon>
        <taxon>Debaryomycetaceae</taxon>
        <taxon>Debaryomyces</taxon>
    </lineage>
</organism>
<dbReference type="HOGENOM" id="CLU_000604_17_8_1"/>
<dbReference type="CDD" id="cd03228">
    <property type="entry name" value="ABCC_MRP_Like"/>
    <property type="match status" value="1"/>
</dbReference>
<dbReference type="Pfam" id="PF00664">
    <property type="entry name" value="ABC_membrane"/>
    <property type="match status" value="2"/>
</dbReference>
<dbReference type="GO" id="GO:0043332">
    <property type="term" value="C:mating projection tip"/>
    <property type="evidence" value="ECO:0007669"/>
    <property type="project" value="EnsemblFungi"/>
</dbReference>
<name>Q6BL11_DEBHA</name>
<evidence type="ECO:0000256" key="7">
    <source>
        <dbReference type="SAM" id="Phobius"/>
    </source>
</evidence>
<evidence type="ECO:0000256" key="2">
    <source>
        <dbReference type="ARBA" id="ARBA00022692"/>
    </source>
</evidence>
<dbReference type="PROSITE" id="PS50893">
    <property type="entry name" value="ABC_TRANSPORTER_2"/>
    <property type="match status" value="2"/>
</dbReference>
<evidence type="ECO:0000256" key="4">
    <source>
        <dbReference type="ARBA" id="ARBA00022840"/>
    </source>
</evidence>
<feature type="transmembrane region" description="Helical" evidence="7">
    <location>
        <begin position="70"/>
        <end position="95"/>
    </location>
</feature>
<keyword evidence="4" id="KW-0067">ATP-binding</keyword>
<feature type="transmembrane region" description="Helical" evidence="7">
    <location>
        <begin position="811"/>
        <end position="833"/>
    </location>
</feature>